<sequence length="113" mass="13112">MSLVNPRRTKDISRFHRLEQLELQLDFPFDEDLGVICTIHSEDRHRLRALRLHVSPLDMADARALAHDLCQLQTLFPNIKAVHVCVTYANAEVQKNLASHLGQLDPRIAWHWN</sequence>
<comment type="caution">
    <text evidence="1">The sequence shown here is derived from an EMBL/GenBank/DDBJ whole genome shotgun (WGS) entry which is preliminary data.</text>
</comment>
<name>A0AAD7F7Z2_9AGAR</name>
<accession>A0AAD7F7Z2</accession>
<evidence type="ECO:0000313" key="2">
    <source>
        <dbReference type="Proteomes" id="UP001221142"/>
    </source>
</evidence>
<keyword evidence="2" id="KW-1185">Reference proteome</keyword>
<dbReference type="EMBL" id="JARKIF010000048">
    <property type="protein sequence ID" value="KAJ7607764.1"/>
    <property type="molecule type" value="Genomic_DNA"/>
</dbReference>
<dbReference type="AlphaFoldDB" id="A0AAD7F7Z2"/>
<reference evidence="1" key="1">
    <citation type="submission" date="2023-03" db="EMBL/GenBank/DDBJ databases">
        <title>Massive genome expansion in bonnet fungi (Mycena s.s.) driven by repeated elements and novel gene families across ecological guilds.</title>
        <authorList>
            <consortium name="Lawrence Berkeley National Laboratory"/>
            <person name="Harder C.B."/>
            <person name="Miyauchi S."/>
            <person name="Viragh M."/>
            <person name="Kuo A."/>
            <person name="Thoen E."/>
            <person name="Andreopoulos B."/>
            <person name="Lu D."/>
            <person name="Skrede I."/>
            <person name="Drula E."/>
            <person name="Henrissat B."/>
            <person name="Morin E."/>
            <person name="Kohler A."/>
            <person name="Barry K."/>
            <person name="LaButti K."/>
            <person name="Morin E."/>
            <person name="Salamov A."/>
            <person name="Lipzen A."/>
            <person name="Mereny Z."/>
            <person name="Hegedus B."/>
            <person name="Baldrian P."/>
            <person name="Stursova M."/>
            <person name="Weitz H."/>
            <person name="Taylor A."/>
            <person name="Grigoriev I.V."/>
            <person name="Nagy L.G."/>
            <person name="Martin F."/>
            <person name="Kauserud H."/>
        </authorList>
    </citation>
    <scope>NUCLEOTIDE SEQUENCE</scope>
    <source>
        <strain evidence="1">9284</strain>
    </source>
</reference>
<organism evidence="1 2">
    <name type="scientific">Roridomyces roridus</name>
    <dbReference type="NCBI Taxonomy" id="1738132"/>
    <lineage>
        <taxon>Eukaryota</taxon>
        <taxon>Fungi</taxon>
        <taxon>Dikarya</taxon>
        <taxon>Basidiomycota</taxon>
        <taxon>Agaricomycotina</taxon>
        <taxon>Agaricomycetes</taxon>
        <taxon>Agaricomycetidae</taxon>
        <taxon>Agaricales</taxon>
        <taxon>Marasmiineae</taxon>
        <taxon>Mycenaceae</taxon>
        <taxon>Roridomyces</taxon>
    </lineage>
</organism>
<dbReference type="Proteomes" id="UP001221142">
    <property type="component" value="Unassembled WGS sequence"/>
</dbReference>
<gene>
    <name evidence="1" type="ORF">FB45DRAFT_1067787</name>
</gene>
<proteinExistence type="predicted"/>
<evidence type="ECO:0000313" key="1">
    <source>
        <dbReference type="EMBL" id="KAJ7607764.1"/>
    </source>
</evidence>
<protein>
    <submittedName>
        <fullName evidence="1">Uncharacterized protein</fullName>
    </submittedName>
</protein>